<sequence>MLWTSQPDPLSSEARCFIVVFQKTLLADIIIRDVHEKGYSGIRHTIQEANYLNSLATEADPTQQFAKRASLREAYHDLCSQFAGDAEPKETTELIEHLGKYRDDVDRSFMNVGAGGKELAAAADSLLSMASVLLEQMKSFRSSNSERIVTATSLAEALFGLLRKVTF</sequence>
<evidence type="ECO:0000313" key="2">
    <source>
        <dbReference type="Proteomes" id="UP001331761"/>
    </source>
</evidence>
<name>A0AAN8F6U8_TRICO</name>
<evidence type="ECO:0000313" key="1">
    <source>
        <dbReference type="EMBL" id="KAK5971465.1"/>
    </source>
</evidence>
<dbReference type="EMBL" id="WIXE01017748">
    <property type="protein sequence ID" value="KAK5971465.1"/>
    <property type="molecule type" value="Genomic_DNA"/>
</dbReference>
<reference evidence="1 2" key="1">
    <citation type="submission" date="2019-10" db="EMBL/GenBank/DDBJ databases">
        <title>Assembly and Annotation for the nematode Trichostrongylus colubriformis.</title>
        <authorList>
            <person name="Martin J."/>
        </authorList>
    </citation>
    <scope>NUCLEOTIDE SEQUENCE [LARGE SCALE GENOMIC DNA]</scope>
    <source>
        <strain evidence="1">G859</strain>
        <tissue evidence="1">Whole worm</tissue>
    </source>
</reference>
<dbReference type="Proteomes" id="UP001331761">
    <property type="component" value="Unassembled WGS sequence"/>
</dbReference>
<proteinExistence type="predicted"/>
<keyword evidence="2" id="KW-1185">Reference proteome</keyword>
<accession>A0AAN8F6U8</accession>
<protein>
    <submittedName>
        <fullName evidence="1">Uncharacterized protein</fullName>
    </submittedName>
</protein>
<organism evidence="1 2">
    <name type="scientific">Trichostrongylus colubriformis</name>
    <name type="common">Black scour worm</name>
    <dbReference type="NCBI Taxonomy" id="6319"/>
    <lineage>
        <taxon>Eukaryota</taxon>
        <taxon>Metazoa</taxon>
        <taxon>Ecdysozoa</taxon>
        <taxon>Nematoda</taxon>
        <taxon>Chromadorea</taxon>
        <taxon>Rhabditida</taxon>
        <taxon>Rhabditina</taxon>
        <taxon>Rhabditomorpha</taxon>
        <taxon>Strongyloidea</taxon>
        <taxon>Trichostrongylidae</taxon>
        <taxon>Trichostrongylus</taxon>
    </lineage>
</organism>
<dbReference type="AlphaFoldDB" id="A0AAN8F6U8"/>
<comment type="caution">
    <text evidence="1">The sequence shown here is derived from an EMBL/GenBank/DDBJ whole genome shotgun (WGS) entry which is preliminary data.</text>
</comment>
<gene>
    <name evidence="1" type="ORF">GCK32_006079</name>
</gene>